<evidence type="ECO:0000256" key="5">
    <source>
        <dbReference type="ARBA" id="ARBA00023136"/>
    </source>
</evidence>
<feature type="region of interest" description="Disordered" evidence="8">
    <location>
        <begin position="354"/>
        <end position="378"/>
    </location>
</feature>
<feature type="region of interest" description="Disordered" evidence="8">
    <location>
        <begin position="517"/>
        <end position="540"/>
    </location>
</feature>
<dbReference type="OMA" id="SSCERHY"/>
<protein>
    <submittedName>
        <fullName evidence="12 13">Uncharacterized protein LOC106073856</fullName>
    </submittedName>
</protein>
<dbReference type="Gene3D" id="3.40.50.11530">
    <property type="match status" value="1"/>
</dbReference>
<accession>A0A9W3A2F3</accession>
<keyword evidence="7" id="KW-0325">Glycoprotein</keyword>
<keyword evidence="5 9" id="KW-0472">Membrane</keyword>
<organism evidence="11 16">
    <name type="scientific">Biomphalaria glabrata</name>
    <name type="common">Bloodfluke planorb</name>
    <name type="synonym">Freshwater snail</name>
    <dbReference type="NCBI Taxonomy" id="6526"/>
    <lineage>
        <taxon>Eukaryota</taxon>
        <taxon>Metazoa</taxon>
        <taxon>Spiralia</taxon>
        <taxon>Lophotrochozoa</taxon>
        <taxon>Mollusca</taxon>
        <taxon>Gastropoda</taxon>
        <taxon>Heterobranchia</taxon>
        <taxon>Euthyneura</taxon>
        <taxon>Panpulmonata</taxon>
        <taxon>Hygrophila</taxon>
        <taxon>Lymnaeoidea</taxon>
        <taxon>Planorbidae</taxon>
        <taxon>Biomphalaria</taxon>
    </lineage>
</organism>
<feature type="compositionally biased region" description="Polar residues" evidence="8">
    <location>
        <begin position="11"/>
        <end position="24"/>
    </location>
</feature>
<dbReference type="GeneID" id="106073856"/>
<evidence type="ECO:0000313" key="12">
    <source>
        <dbReference type="RefSeq" id="XP_013089964.2"/>
    </source>
</evidence>
<evidence type="ECO:0000256" key="6">
    <source>
        <dbReference type="ARBA" id="ARBA00023170"/>
    </source>
</evidence>
<keyword evidence="4 9" id="KW-1133">Transmembrane helix</keyword>
<dbReference type="GO" id="GO:0016020">
    <property type="term" value="C:membrane"/>
    <property type="evidence" value="ECO:0007669"/>
    <property type="project" value="UniProtKB-SubCell"/>
</dbReference>
<feature type="domain" description="SEFIR" evidence="10">
    <location>
        <begin position="99"/>
        <end position="250"/>
    </location>
</feature>
<dbReference type="RefSeq" id="XP_055881368.1">
    <property type="nucleotide sequence ID" value="XM_056025393.1"/>
</dbReference>
<sequence length="689" mass="77139">MGDHQVGEVKTGSSTTKHPQNDNTGPIIEETQESEEYQQDLQVVLGTAFGVIAVVGLIALGFLLYRIYKSRQAALSYPHNEILDTFERDPTVEINGKSQPLVLLLYAYDCSIHQQVVMALAGFLMEACGITVSVDLMEEQEITDKGIDDWLVDRLQDADYIMVLCSLGARLRCSKKGVRFKPDCHQLLPDYFAVAVDYVAEKMRAEKQKGLSVNKFLTAYMDYSTRSDIPPQLETASQFCLMKDIHKLHMHFNTQGPDSAKADSVSQSSTCENHYHETETGAVLKAILEQAKAFFKENPSWMDDRLEPERCPSFFLRGKNRKRRRNSMEQPLLALTETPPLMHTTDKSFNNVDIGDNHPLKSEHVSQQDDQYTHDKERSVKVSNTLPRAQMFVRNENDQTLLYNSVVYQNRQNSLPSSLASSCLTVLPARHAMSKSMDSFAMDNSLHPDGLPCLFCNSAHMEARAECRLMGQYRHANRRHTSAGYLNENHLTSQINGTFLGPGRSQTTVLHAEVHQEWGQSNKGTPDKKSSTFAGDPRSWSSDLDFSGEVTPFLSLPPHYPPPSIHNVDGITEWKQGMQRWGSGHEVIGLQSLNNNSHHRECHRTLSDSSVSTDDSCSMSDGDSLERDIRSIHNISSFRDFISPSSITNSACLCQLAPNHSPLCSVLANGISKPIHSKTSSTLFARSYC</sequence>
<evidence type="ECO:0000313" key="15">
    <source>
        <dbReference type="RefSeq" id="XP_055881367.1"/>
    </source>
</evidence>
<feature type="transmembrane region" description="Helical" evidence="9">
    <location>
        <begin position="43"/>
        <end position="65"/>
    </location>
</feature>
<keyword evidence="6" id="KW-0675">Receptor</keyword>
<dbReference type="OrthoDB" id="9325096at2759"/>
<dbReference type="RefSeq" id="XP_055881367.1">
    <property type="nucleotide sequence ID" value="XM_056025392.1"/>
</dbReference>
<evidence type="ECO:0000313" key="16">
    <source>
        <dbReference type="RefSeq" id="XP_055881368.1"/>
    </source>
</evidence>
<dbReference type="InterPro" id="IPR039465">
    <property type="entry name" value="IL-17_rcpt-like"/>
</dbReference>
<proteinExistence type="predicted"/>
<dbReference type="RefSeq" id="XP_055881369.1">
    <property type="nucleotide sequence ID" value="XM_056025394.1"/>
</dbReference>
<evidence type="ECO:0000256" key="8">
    <source>
        <dbReference type="SAM" id="MobiDB-lite"/>
    </source>
</evidence>
<evidence type="ECO:0000256" key="2">
    <source>
        <dbReference type="ARBA" id="ARBA00022692"/>
    </source>
</evidence>
<dbReference type="InterPro" id="IPR013568">
    <property type="entry name" value="SEFIR_dom"/>
</dbReference>
<evidence type="ECO:0000313" key="13">
    <source>
        <dbReference type="RefSeq" id="XP_013089965.2"/>
    </source>
</evidence>
<evidence type="ECO:0000256" key="4">
    <source>
        <dbReference type="ARBA" id="ARBA00022989"/>
    </source>
</evidence>
<evidence type="ECO:0000259" key="10">
    <source>
        <dbReference type="PROSITE" id="PS51534"/>
    </source>
</evidence>
<dbReference type="GO" id="GO:0030368">
    <property type="term" value="F:interleukin-17 receptor activity"/>
    <property type="evidence" value="ECO:0007669"/>
    <property type="project" value="InterPro"/>
</dbReference>
<evidence type="ECO:0000313" key="11">
    <source>
        <dbReference type="Proteomes" id="UP001165740"/>
    </source>
</evidence>
<keyword evidence="11" id="KW-1185">Reference proteome</keyword>
<gene>
    <name evidence="12 13 14 15 16 17" type="primary">LOC106073856</name>
</gene>
<evidence type="ECO:0000256" key="1">
    <source>
        <dbReference type="ARBA" id="ARBA00004479"/>
    </source>
</evidence>
<reference evidence="12 13" key="1">
    <citation type="submission" date="2025-04" db="UniProtKB">
        <authorList>
            <consortium name="RefSeq"/>
        </authorList>
    </citation>
    <scope>IDENTIFICATION</scope>
</reference>
<dbReference type="PROSITE" id="PS51534">
    <property type="entry name" value="SEFIR"/>
    <property type="match status" value="1"/>
</dbReference>
<keyword evidence="3" id="KW-0732">Signal</keyword>
<feature type="region of interest" description="Disordered" evidence="8">
    <location>
        <begin position="1"/>
        <end position="26"/>
    </location>
</feature>
<dbReference type="RefSeq" id="XP_013089964.2">
    <property type="nucleotide sequence ID" value="XM_013234510.2"/>
</dbReference>
<keyword evidence="2 9" id="KW-0812">Transmembrane</keyword>
<dbReference type="Pfam" id="PF08357">
    <property type="entry name" value="SEFIR"/>
    <property type="match status" value="1"/>
</dbReference>
<dbReference type="RefSeq" id="XP_013089965.2">
    <property type="nucleotide sequence ID" value="XM_013234511.2"/>
</dbReference>
<evidence type="ECO:0000256" key="7">
    <source>
        <dbReference type="ARBA" id="ARBA00023180"/>
    </source>
</evidence>
<dbReference type="PANTHER" id="PTHR15583">
    <property type="entry name" value="INTERLEUKIN-17 RECEPTOR"/>
    <property type="match status" value="1"/>
</dbReference>
<evidence type="ECO:0000313" key="17">
    <source>
        <dbReference type="RefSeq" id="XP_055881369.1"/>
    </source>
</evidence>
<evidence type="ECO:0000256" key="9">
    <source>
        <dbReference type="SAM" id="Phobius"/>
    </source>
</evidence>
<dbReference type="AlphaFoldDB" id="A0A9W3A2F3"/>
<dbReference type="Proteomes" id="UP001165740">
    <property type="component" value="Chromosome 4"/>
</dbReference>
<dbReference type="RefSeq" id="XP_055881366.1">
    <property type="nucleotide sequence ID" value="XM_056025391.1"/>
</dbReference>
<dbReference type="PANTHER" id="PTHR15583:SF7">
    <property type="entry name" value="INTERLEUKIN CYTOKINE RECEPTOR-RELATED PROTEIN 2"/>
    <property type="match status" value="1"/>
</dbReference>
<evidence type="ECO:0000313" key="14">
    <source>
        <dbReference type="RefSeq" id="XP_055881366.1"/>
    </source>
</evidence>
<comment type="subcellular location">
    <subcellularLocation>
        <location evidence="1">Membrane</location>
        <topology evidence="1">Single-pass type I membrane protein</topology>
    </subcellularLocation>
</comment>
<name>A0A9W3A2F3_BIOGL</name>
<evidence type="ECO:0000256" key="3">
    <source>
        <dbReference type="ARBA" id="ARBA00022729"/>
    </source>
</evidence>
<dbReference type="KEGG" id="bgt:106073856"/>
<feature type="compositionally biased region" description="Basic and acidic residues" evidence="8">
    <location>
        <begin position="355"/>
        <end position="378"/>
    </location>
</feature>